<evidence type="ECO:0000256" key="1">
    <source>
        <dbReference type="SAM" id="MobiDB-lite"/>
    </source>
</evidence>
<evidence type="ECO:0000313" key="3">
    <source>
        <dbReference type="EMBL" id="CAD9576636.1"/>
    </source>
</evidence>
<dbReference type="InterPro" id="IPR037151">
    <property type="entry name" value="AlkB-like_sf"/>
</dbReference>
<feature type="domain" description="Fe2OG dioxygenase" evidence="2">
    <location>
        <begin position="204"/>
        <end position="303"/>
    </location>
</feature>
<accession>A0A6U3GB01</accession>
<dbReference type="PROSITE" id="PS51471">
    <property type="entry name" value="FE2OG_OXY"/>
    <property type="match status" value="1"/>
</dbReference>
<dbReference type="GO" id="GO:0006307">
    <property type="term" value="P:DNA alkylation repair"/>
    <property type="evidence" value="ECO:0007669"/>
    <property type="project" value="InterPro"/>
</dbReference>
<protein>
    <recommendedName>
        <fullName evidence="2">Fe2OG dioxygenase domain-containing protein</fullName>
    </recommendedName>
</protein>
<dbReference type="PANTHER" id="PTHR31212:SF4">
    <property type="entry name" value="ALPHA-KETOGLUTARATE-DEPENDENT DIOXYGENASE ALKB HOMOLOG 3"/>
    <property type="match status" value="1"/>
</dbReference>
<dbReference type="EMBL" id="HBHA01000373">
    <property type="protein sequence ID" value="CAD9576636.1"/>
    <property type="molecule type" value="Transcribed_RNA"/>
</dbReference>
<gene>
    <name evidence="3" type="ORF">BIGN1055_LOCUS243</name>
</gene>
<dbReference type="InterPro" id="IPR027450">
    <property type="entry name" value="AlkB-like"/>
</dbReference>
<organism evidence="3">
    <name type="scientific">Bigelowiella natans</name>
    <name type="common">Pedinomonas minutissima</name>
    <name type="synonym">Chlorarachnion sp. (strain CCMP621)</name>
    <dbReference type="NCBI Taxonomy" id="227086"/>
    <lineage>
        <taxon>Eukaryota</taxon>
        <taxon>Sar</taxon>
        <taxon>Rhizaria</taxon>
        <taxon>Cercozoa</taxon>
        <taxon>Chlorarachniophyceae</taxon>
        <taxon>Bigelowiella</taxon>
    </lineage>
</organism>
<dbReference type="GO" id="GO:0051213">
    <property type="term" value="F:dioxygenase activity"/>
    <property type="evidence" value="ECO:0007669"/>
    <property type="project" value="InterPro"/>
</dbReference>
<feature type="region of interest" description="Disordered" evidence="1">
    <location>
        <begin position="1"/>
        <end position="25"/>
    </location>
</feature>
<dbReference type="Gene3D" id="2.60.120.590">
    <property type="entry name" value="Alpha-ketoglutarate-dependent dioxygenase AlkB-like"/>
    <property type="match status" value="1"/>
</dbReference>
<name>A0A6U3GB01_BIGNA</name>
<sequence length="326" mass="37174">MTSNEQAAPSTAMVDRRKKRRRERDKRLVDMACFLRPKPIERVAMKAEAVSSSIPPKISSSLSKNTALVAPTGAKRKRVEMLAPCDGDMAKGGLEMAEGLSQKLLEQGYKPVIKYMSKDRKSWILHCPGWEKLPKDKFQVLWDSHPPDFNEIMMHGRRVKIPRWQQAYGQSYSFSGTTAIANPNPPKIVEGLMERLNNLITCFSYRMALVNWYAPEHYLGPHHDDMKQLRTGSPIVSISWGQTRTFRIKWDKKRPCPGATDTSLELRSGDLLLMSWDLNRTHKHEVAKIPKRQRFSAGGRINVTLRSFKTKSSNRKLVLNKIASTT</sequence>
<reference evidence="3" key="1">
    <citation type="submission" date="2021-01" db="EMBL/GenBank/DDBJ databases">
        <authorList>
            <person name="Corre E."/>
            <person name="Pelletier E."/>
            <person name="Niang G."/>
            <person name="Scheremetjew M."/>
            <person name="Finn R."/>
            <person name="Kale V."/>
            <person name="Holt S."/>
            <person name="Cochrane G."/>
            <person name="Meng A."/>
            <person name="Brown T."/>
            <person name="Cohen L."/>
        </authorList>
    </citation>
    <scope>NUCLEOTIDE SEQUENCE</scope>
    <source>
        <strain evidence="3">CCMP1258.1</strain>
    </source>
</reference>
<dbReference type="PANTHER" id="PTHR31212">
    <property type="entry name" value="ALPHA-KETOGLUTARATE-DEPENDENT DIOXYGENASE ALKB HOMOLOG 3"/>
    <property type="match status" value="1"/>
</dbReference>
<proteinExistence type="predicted"/>
<evidence type="ECO:0000259" key="2">
    <source>
        <dbReference type="PROSITE" id="PS51471"/>
    </source>
</evidence>
<dbReference type="InterPro" id="IPR005123">
    <property type="entry name" value="Oxoglu/Fe-dep_dioxygenase_dom"/>
</dbReference>
<dbReference type="InterPro" id="IPR032854">
    <property type="entry name" value="ALKBH3"/>
</dbReference>
<dbReference type="Pfam" id="PF13532">
    <property type="entry name" value="2OG-FeII_Oxy_2"/>
    <property type="match status" value="1"/>
</dbReference>
<dbReference type="SUPFAM" id="SSF51197">
    <property type="entry name" value="Clavaminate synthase-like"/>
    <property type="match status" value="1"/>
</dbReference>
<dbReference type="AlphaFoldDB" id="A0A6U3GB01"/>